<accession>A0A0A0L634</accession>
<reference evidence="1 2" key="2">
    <citation type="journal article" date="2009" name="PLoS ONE">
        <title>An integrated genetic and cytogenetic map of the cucumber genome.</title>
        <authorList>
            <person name="Ren Y."/>
            <person name="Zhang Z."/>
            <person name="Liu J."/>
            <person name="Staub J.E."/>
            <person name="Han Y."/>
            <person name="Cheng Z."/>
            <person name="Li X."/>
            <person name="Lu J."/>
            <person name="Miao H."/>
            <person name="Kang H."/>
            <person name="Xie B."/>
            <person name="Gu X."/>
            <person name="Wang X."/>
            <person name="Du Y."/>
            <person name="Jin W."/>
            <person name="Huang S."/>
        </authorList>
    </citation>
    <scope>NUCLEOTIDE SEQUENCE [LARGE SCALE GENOMIC DNA]</scope>
    <source>
        <strain evidence="2">cv. 9930</strain>
    </source>
</reference>
<keyword evidence="2" id="KW-1185">Reference proteome</keyword>
<dbReference type="Gramene" id="KGN55606">
    <property type="protein sequence ID" value="KGN55606"/>
    <property type="gene ID" value="Csa_3G001780"/>
</dbReference>
<protein>
    <submittedName>
        <fullName evidence="1">Uncharacterized protein</fullName>
    </submittedName>
</protein>
<reference evidence="1 2" key="3">
    <citation type="journal article" date="2010" name="BMC Genomics">
        <title>Transcriptome sequencing and comparative analysis of cucumber flowers with different sex types.</title>
        <authorList>
            <person name="Guo S."/>
            <person name="Zheng Y."/>
            <person name="Joung J.G."/>
            <person name="Liu S."/>
            <person name="Zhang Z."/>
            <person name="Crasta O.R."/>
            <person name="Sobral B.W."/>
            <person name="Xu Y."/>
            <person name="Huang S."/>
            <person name="Fei Z."/>
        </authorList>
    </citation>
    <scope>NUCLEOTIDE SEQUENCE [LARGE SCALE GENOMIC DNA]</scope>
    <source>
        <strain evidence="2">cv. 9930</strain>
    </source>
</reference>
<dbReference type="Proteomes" id="UP000029981">
    <property type="component" value="Chromosome 3"/>
</dbReference>
<gene>
    <name evidence="1" type="ORF">Csa_3G001780</name>
</gene>
<reference evidence="1 2" key="4">
    <citation type="journal article" date="2011" name="BMC Genomics">
        <title>RNA-Seq improves annotation of protein-coding genes in the cucumber genome.</title>
        <authorList>
            <person name="Li Z."/>
            <person name="Zhang Z."/>
            <person name="Yan P."/>
            <person name="Huang S."/>
            <person name="Fei Z."/>
            <person name="Lin K."/>
        </authorList>
    </citation>
    <scope>NUCLEOTIDE SEQUENCE [LARGE SCALE GENOMIC DNA]</scope>
    <source>
        <strain evidence="2">cv. 9930</strain>
    </source>
</reference>
<evidence type="ECO:0000313" key="2">
    <source>
        <dbReference type="Proteomes" id="UP000029981"/>
    </source>
</evidence>
<sequence length="90" mass="9682">MGMGSSCYNNGLGADQLFMVGHRSNPFTKWKAATPSNCENSSDDGGVLDGLLSNANTHSTAKTATLTETANWTEQPHEFLFFPSLSLLLK</sequence>
<dbReference type="AlphaFoldDB" id="A0A0A0L634"/>
<evidence type="ECO:0000313" key="1">
    <source>
        <dbReference type="EMBL" id="KGN55606.1"/>
    </source>
</evidence>
<proteinExistence type="predicted"/>
<organism evidence="1 2">
    <name type="scientific">Cucumis sativus</name>
    <name type="common">Cucumber</name>
    <dbReference type="NCBI Taxonomy" id="3659"/>
    <lineage>
        <taxon>Eukaryota</taxon>
        <taxon>Viridiplantae</taxon>
        <taxon>Streptophyta</taxon>
        <taxon>Embryophyta</taxon>
        <taxon>Tracheophyta</taxon>
        <taxon>Spermatophyta</taxon>
        <taxon>Magnoliopsida</taxon>
        <taxon>eudicotyledons</taxon>
        <taxon>Gunneridae</taxon>
        <taxon>Pentapetalae</taxon>
        <taxon>rosids</taxon>
        <taxon>fabids</taxon>
        <taxon>Cucurbitales</taxon>
        <taxon>Cucurbitaceae</taxon>
        <taxon>Benincaseae</taxon>
        <taxon>Cucumis</taxon>
    </lineage>
</organism>
<reference evidence="1 2" key="1">
    <citation type="journal article" date="2009" name="Nat. Genet.">
        <title>The genome of the cucumber, Cucumis sativus L.</title>
        <authorList>
            <person name="Huang S."/>
            <person name="Li R."/>
            <person name="Zhang Z."/>
            <person name="Li L."/>
            <person name="Gu X."/>
            <person name="Fan W."/>
            <person name="Lucas W.J."/>
            <person name="Wang X."/>
            <person name="Xie B."/>
            <person name="Ni P."/>
            <person name="Ren Y."/>
            <person name="Zhu H."/>
            <person name="Li J."/>
            <person name="Lin K."/>
            <person name="Jin W."/>
            <person name="Fei Z."/>
            <person name="Li G."/>
            <person name="Staub J."/>
            <person name="Kilian A."/>
            <person name="van der Vossen E.A."/>
            <person name="Wu Y."/>
            <person name="Guo J."/>
            <person name="He J."/>
            <person name="Jia Z."/>
            <person name="Ren Y."/>
            <person name="Tian G."/>
            <person name="Lu Y."/>
            <person name="Ruan J."/>
            <person name="Qian W."/>
            <person name="Wang M."/>
            <person name="Huang Q."/>
            <person name="Li B."/>
            <person name="Xuan Z."/>
            <person name="Cao J."/>
            <person name="Asan"/>
            <person name="Wu Z."/>
            <person name="Zhang J."/>
            <person name="Cai Q."/>
            <person name="Bai Y."/>
            <person name="Zhao B."/>
            <person name="Han Y."/>
            <person name="Li Y."/>
            <person name="Li X."/>
            <person name="Wang S."/>
            <person name="Shi Q."/>
            <person name="Liu S."/>
            <person name="Cho W.K."/>
            <person name="Kim J.Y."/>
            <person name="Xu Y."/>
            <person name="Heller-Uszynska K."/>
            <person name="Miao H."/>
            <person name="Cheng Z."/>
            <person name="Zhang S."/>
            <person name="Wu J."/>
            <person name="Yang Y."/>
            <person name="Kang H."/>
            <person name="Li M."/>
            <person name="Liang H."/>
            <person name="Ren X."/>
            <person name="Shi Z."/>
            <person name="Wen M."/>
            <person name="Jian M."/>
            <person name="Yang H."/>
            <person name="Zhang G."/>
            <person name="Yang Z."/>
            <person name="Chen R."/>
            <person name="Liu S."/>
            <person name="Li J."/>
            <person name="Ma L."/>
            <person name="Liu H."/>
            <person name="Zhou Y."/>
            <person name="Zhao J."/>
            <person name="Fang X."/>
            <person name="Li G."/>
            <person name="Fang L."/>
            <person name="Li Y."/>
            <person name="Liu D."/>
            <person name="Zheng H."/>
            <person name="Zhang Y."/>
            <person name="Qin N."/>
            <person name="Li Z."/>
            <person name="Yang G."/>
            <person name="Yang S."/>
            <person name="Bolund L."/>
            <person name="Kristiansen K."/>
            <person name="Zheng H."/>
            <person name="Li S."/>
            <person name="Zhang X."/>
            <person name="Yang H."/>
            <person name="Wang J."/>
            <person name="Sun R."/>
            <person name="Zhang B."/>
            <person name="Jiang S."/>
            <person name="Wang J."/>
            <person name="Du Y."/>
            <person name="Li S."/>
        </authorList>
    </citation>
    <scope>NUCLEOTIDE SEQUENCE [LARGE SCALE GENOMIC DNA]</scope>
    <source>
        <strain evidence="2">cv. 9930</strain>
    </source>
</reference>
<dbReference type="EMBL" id="CM002924">
    <property type="protein sequence ID" value="KGN55606.1"/>
    <property type="molecule type" value="Genomic_DNA"/>
</dbReference>
<name>A0A0A0L634_CUCSA</name>